<keyword evidence="6 7" id="KW-0472">Membrane</keyword>
<feature type="transmembrane region" description="Helical" evidence="7">
    <location>
        <begin position="122"/>
        <end position="145"/>
    </location>
</feature>
<reference evidence="9 10" key="1">
    <citation type="submission" date="2019-06" db="EMBL/GenBank/DDBJ databases">
        <title>Sorghum-associated microbial communities from plants grown in Nebraska, USA.</title>
        <authorList>
            <person name="Schachtman D."/>
        </authorList>
    </citation>
    <scope>NUCLEOTIDE SEQUENCE [LARGE SCALE GENOMIC DNA]</scope>
    <source>
        <strain evidence="9 10">T529</strain>
    </source>
</reference>
<comment type="subcellular location">
    <subcellularLocation>
        <location evidence="1 7">Cell membrane</location>
        <topology evidence="1 7">Multi-pass membrane protein</topology>
    </subcellularLocation>
</comment>
<keyword evidence="4 7" id="KW-0812">Transmembrane</keyword>
<dbReference type="SUPFAM" id="SSF161098">
    <property type="entry name" value="MetI-like"/>
    <property type="match status" value="1"/>
</dbReference>
<dbReference type="RefSeq" id="WP_145746910.1">
    <property type="nucleotide sequence ID" value="NZ_VIVL01000013.1"/>
</dbReference>
<keyword evidence="3" id="KW-1003">Cell membrane</keyword>
<organism evidence="9 10">
    <name type="scientific">Variovorax beijingensis</name>
    <dbReference type="NCBI Taxonomy" id="2496117"/>
    <lineage>
        <taxon>Bacteria</taxon>
        <taxon>Pseudomonadati</taxon>
        <taxon>Pseudomonadota</taxon>
        <taxon>Betaproteobacteria</taxon>
        <taxon>Burkholderiales</taxon>
        <taxon>Comamonadaceae</taxon>
        <taxon>Variovorax</taxon>
    </lineage>
</organism>
<feature type="transmembrane region" description="Helical" evidence="7">
    <location>
        <begin position="218"/>
        <end position="239"/>
    </location>
</feature>
<dbReference type="CDD" id="cd06261">
    <property type="entry name" value="TM_PBP2"/>
    <property type="match status" value="1"/>
</dbReference>
<protein>
    <submittedName>
        <fullName evidence="9">NitT/TauT family transport system permease protein/sulfonate transport system permease protein</fullName>
    </submittedName>
</protein>
<feature type="transmembrane region" description="Helical" evidence="7">
    <location>
        <begin position="166"/>
        <end position="187"/>
    </location>
</feature>
<evidence type="ECO:0000256" key="3">
    <source>
        <dbReference type="ARBA" id="ARBA00022475"/>
    </source>
</evidence>
<dbReference type="PROSITE" id="PS50928">
    <property type="entry name" value="ABC_TM1"/>
    <property type="match status" value="1"/>
</dbReference>
<evidence type="ECO:0000259" key="8">
    <source>
        <dbReference type="PROSITE" id="PS50928"/>
    </source>
</evidence>
<dbReference type="PANTHER" id="PTHR30151:SF20">
    <property type="entry name" value="ABC TRANSPORTER PERMEASE PROTEIN HI_0355-RELATED"/>
    <property type="match status" value="1"/>
</dbReference>
<dbReference type="Pfam" id="PF00528">
    <property type="entry name" value="BPD_transp_1"/>
    <property type="match status" value="1"/>
</dbReference>
<dbReference type="AlphaFoldDB" id="A0A561BB49"/>
<dbReference type="InterPro" id="IPR035906">
    <property type="entry name" value="MetI-like_sf"/>
</dbReference>
<dbReference type="PANTHER" id="PTHR30151">
    <property type="entry name" value="ALKANE SULFONATE ABC TRANSPORTER-RELATED, MEMBRANE SUBUNIT"/>
    <property type="match status" value="1"/>
</dbReference>
<feature type="transmembrane region" description="Helical" evidence="7">
    <location>
        <begin position="93"/>
        <end position="116"/>
    </location>
</feature>
<evidence type="ECO:0000256" key="7">
    <source>
        <dbReference type="RuleBase" id="RU363032"/>
    </source>
</evidence>
<keyword evidence="2 7" id="KW-0813">Transport</keyword>
<name>A0A561BB49_9BURK</name>
<keyword evidence="5 7" id="KW-1133">Transmembrane helix</keyword>
<evidence type="ECO:0000256" key="1">
    <source>
        <dbReference type="ARBA" id="ARBA00004651"/>
    </source>
</evidence>
<accession>A0A561BB49</accession>
<dbReference type="GO" id="GO:0055085">
    <property type="term" value="P:transmembrane transport"/>
    <property type="evidence" value="ECO:0007669"/>
    <property type="project" value="InterPro"/>
</dbReference>
<evidence type="ECO:0000313" key="9">
    <source>
        <dbReference type="EMBL" id="TWD76146.1"/>
    </source>
</evidence>
<sequence length="248" mass="26355">MTKQKMLAAKALGLVAFASVWALASRWVGDYWVPGLGQVAGRMWTELLAGRLFADLAATSQLLLAGTSIGSVCGCAVASMLRLAPRLDMLVQPFITAVMSIPKLGLVPLLVLWFGTGWVPKVMLVALTVLFIVFSLTYAGLATVNARLVMTARVFGASSFQLTRHVVVPSVLPFIFTGLQIALPWAVSAALVAEYLAAKVGIGHGIEEARQLSDSVGVYYGIVLATVLVLLCNGVLAFVRKLAIKVQP</sequence>
<comment type="caution">
    <text evidence="9">The sequence shown here is derived from an EMBL/GenBank/DDBJ whole genome shotgun (WGS) entry which is preliminary data.</text>
</comment>
<dbReference type="GO" id="GO:0005886">
    <property type="term" value="C:plasma membrane"/>
    <property type="evidence" value="ECO:0007669"/>
    <property type="project" value="UniProtKB-SubCell"/>
</dbReference>
<dbReference type="Gene3D" id="1.10.3720.10">
    <property type="entry name" value="MetI-like"/>
    <property type="match status" value="1"/>
</dbReference>
<evidence type="ECO:0000256" key="5">
    <source>
        <dbReference type="ARBA" id="ARBA00022989"/>
    </source>
</evidence>
<dbReference type="OrthoDB" id="8138334at2"/>
<dbReference type="EMBL" id="VIVL01000013">
    <property type="protein sequence ID" value="TWD76146.1"/>
    <property type="molecule type" value="Genomic_DNA"/>
</dbReference>
<proteinExistence type="inferred from homology"/>
<evidence type="ECO:0000256" key="2">
    <source>
        <dbReference type="ARBA" id="ARBA00022448"/>
    </source>
</evidence>
<dbReference type="InterPro" id="IPR000515">
    <property type="entry name" value="MetI-like"/>
</dbReference>
<gene>
    <name evidence="9" type="ORF">FB547_11328</name>
</gene>
<feature type="domain" description="ABC transmembrane type-1" evidence="8">
    <location>
        <begin position="56"/>
        <end position="240"/>
    </location>
</feature>
<dbReference type="Proteomes" id="UP000319722">
    <property type="component" value="Unassembled WGS sequence"/>
</dbReference>
<evidence type="ECO:0000256" key="6">
    <source>
        <dbReference type="ARBA" id="ARBA00023136"/>
    </source>
</evidence>
<evidence type="ECO:0000313" key="10">
    <source>
        <dbReference type="Proteomes" id="UP000319722"/>
    </source>
</evidence>
<evidence type="ECO:0000256" key="4">
    <source>
        <dbReference type="ARBA" id="ARBA00022692"/>
    </source>
</evidence>
<feature type="transmembrane region" description="Helical" evidence="7">
    <location>
        <begin position="62"/>
        <end position="81"/>
    </location>
</feature>
<comment type="similarity">
    <text evidence="7">Belongs to the binding-protein-dependent transport system permease family.</text>
</comment>